<keyword evidence="2" id="KW-1185">Reference proteome</keyword>
<comment type="caution">
    <text evidence="1">The sequence shown here is derived from an EMBL/GenBank/DDBJ whole genome shotgun (WGS) entry which is preliminary data.</text>
</comment>
<proteinExistence type="predicted"/>
<evidence type="ECO:0000313" key="2">
    <source>
        <dbReference type="Proteomes" id="UP001375539"/>
    </source>
</evidence>
<sequence length="690" mass="74253">MTAAGIDFGTTNSVAAQWNGEYVEVLEIGGQGLDANWRREGFELLYPSVVGTSSLRPGTLFGWEAKLRSEQAVEACKRMLREEPFVTLGGARFAATTAAAGVFQAIAGAAEEEAATEIREAVITVPANATGAARFRTREAARAAGLTVRTLLNEPTAAAIAYAHEMEIDGEFLVFDWGGGTMDATLLLHDDGFFDEKASRGVNRLGGLEIDARLRRMVLDRAPARGRWSDSEKRMFALEIERAKILLSQQESVRVQTPDGVTVEIGQEEFSEAIQDLISQALDPVEECLEQARIDPRDLTAVLMIGGSSQIPAVRAAVSEALDCELVDTALCDPMTAVAEGAAISAAAMDGELKSIIRVVNTHALGTITKDREGKRSFSAIIDRNQRLPQQRVKSYEPTKDNVSQLTVEVWEGDPDREVGHPDNAKLTDLVLTYPRRCTVEDGVFDLEYTYSKEGLLTVRATLQKTGEVVLDGEVKVFGDGNVLPEVKKELDRLLALAPAARPATTPTHPQQVRPQSQGSNGTPKPAPPRSALQSAGANTAAPALVIDGSNLAWNGRPPRAAGGKPSFAALQAAVRSLRFKHPDHDIHVVVDATLRHDVSVEERPLVEAAIADGTVVQPPAGTEGRGDALVISIAEEVSGVIISNDNFAPFQKASPWLRIAGRVMGATHSQGVWVFNRRVPNPAPSARRR</sequence>
<reference evidence="1" key="1">
    <citation type="submission" date="2024-03" db="EMBL/GenBank/DDBJ databases">
        <title>Novel Streptomyces species of biotechnological and ecological value are a feature of Machair soil.</title>
        <authorList>
            <person name="Prole J.R."/>
            <person name="Goodfellow M."/>
            <person name="Allenby N."/>
            <person name="Ward A.C."/>
        </authorList>
    </citation>
    <scope>NUCLEOTIDE SEQUENCE</scope>
    <source>
        <strain evidence="1">MS1.AVA.4</strain>
    </source>
</reference>
<gene>
    <name evidence="1" type="ORF">WKI58_10110</name>
</gene>
<evidence type="ECO:0000313" key="1">
    <source>
        <dbReference type="EMBL" id="MEJ8656875.1"/>
    </source>
</evidence>
<name>A0ACC6QEH5_9ACTN</name>
<organism evidence="1 2">
    <name type="scientific">Streptomyces pratisoli</name>
    <dbReference type="NCBI Taxonomy" id="3139917"/>
    <lineage>
        <taxon>Bacteria</taxon>
        <taxon>Bacillati</taxon>
        <taxon>Actinomycetota</taxon>
        <taxon>Actinomycetes</taxon>
        <taxon>Kitasatosporales</taxon>
        <taxon>Streptomycetaceae</taxon>
        <taxon>Streptomyces</taxon>
    </lineage>
</organism>
<dbReference type="Proteomes" id="UP001375539">
    <property type="component" value="Unassembled WGS sequence"/>
</dbReference>
<accession>A0ACC6QEH5</accession>
<protein>
    <submittedName>
        <fullName evidence="1">Hsp70 family protein</fullName>
    </submittedName>
</protein>
<dbReference type="EMBL" id="JBBKAI010000002">
    <property type="protein sequence ID" value="MEJ8656875.1"/>
    <property type="molecule type" value="Genomic_DNA"/>
</dbReference>